<dbReference type="Pfam" id="PF13424">
    <property type="entry name" value="TPR_12"/>
    <property type="match status" value="1"/>
</dbReference>
<dbReference type="Gene3D" id="1.25.40.10">
    <property type="entry name" value="Tetratricopeptide repeat domain"/>
    <property type="match status" value="2"/>
</dbReference>
<reference evidence="3 4" key="1">
    <citation type="submission" date="2024-10" db="EMBL/GenBank/DDBJ databases">
        <authorList>
            <person name="Riesco R."/>
        </authorList>
    </citation>
    <scope>NUCLEOTIDE SEQUENCE [LARGE SCALE GENOMIC DNA]</scope>
    <source>
        <strain evidence="2 3">NCIMB 15448</strain>
        <strain evidence="1 4">NCIMB 15450</strain>
    </source>
</reference>
<dbReference type="EMBL" id="JBIMSP010000004">
    <property type="protein sequence ID" value="MFH5241168.1"/>
    <property type="molecule type" value="Genomic_DNA"/>
</dbReference>
<dbReference type="EMBL" id="JBIMSN010000094">
    <property type="protein sequence ID" value="MFH5230875.1"/>
    <property type="molecule type" value="Genomic_DNA"/>
</dbReference>
<dbReference type="Proteomes" id="UP001609176">
    <property type="component" value="Unassembled WGS sequence"/>
</dbReference>
<gene>
    <name evidence="2" type="ORF">ACHIPV_04615</name>
    <name evidence="1" type="ORF">ACHIRB_20230</name>
</gene>
<dbReference type="RefSeq" id="WP_395123639.1">
    <property type="nucleotide sequence ID" value="NZ_JBIMSN010000094.1"/>
</dbReference>
<evidence type="ECO:0000313" key="1">
    <source>
        <dbReference type="EMBL" id="MFH5230875.1"/>
    </source>
</evidence>
<keyword evidence="4" id="KW-1185">Reference proteome</keyword>
<dbReference type="Proteomes" id="UP001609219">
    <property type="component" value="Unassembled WGS sequence"/>
</dbReference>
<name>A0ABW7KFH5_9NOCA</name>
<evidence type="ECO:0000313" key="4">
    <source>
        <dbReference type="Proteomes" id="UP001609219"/>
    </source>
</evidence>
<evidence type="ECO:0000313" key="2">
    <source>
        <dbReference type="EMBL" id="MFH5241168.1"/>
    </source>
</evidence>
<dbReference type="InterPro" id="IPR011990">
    <property type="entry name" value="TPR-like_helical_dom_sf"/>
</dbReference>
<comment type="caution">
    <text evidence="2">The sequence shown here is derived from an EMBL/GenBank/DDBJ whole genome shotgun (WGS) entry which is preliminary data.</text>
</comment>
<dbReference type="SMART" id="SM00028">
    <property type="entry name" value="TPR"/>
    <property type="match status" value="6"/>
</dbReference>
<dbReference type="PANTHER" id="PTHR10098">
    <property type="entry name" value="RAPSYN-RELATED"/>
    <property type="match status" value="1"/>
</dbReference>
<dbReference type="PANTHER" id="PTHR10098:SF108">
    <property type="entry name" value="TETRATRICOPEPTIDE REPEAT PROTEIN 28"/>
    <property type="match status" value="1"/>
</dbReference>
<dbReference type="InterPro" id="IPR019734">
    <property type="entry name" value="TPR_rpt"/>
</dbReference>
<sequence>MLDSERLTDWLSLLREALNGVDEREISNAIAAFRYAVERSASNMPATSAEAHYSTYHTTVSDFAASQETADALSSARAVFDRDGYPLFAAHASAEIAMSRAKDDRFEESCAQLCDALIRYARLGELRRIGDCLSNLGTVRLAQDRHMQAEAALLLGWEFFAEHSQLERSADCSHGLGATYLAMGRYRRAEESFTAATVVFAKAGLMARLADSIQGLGNTYEATGRFDLAAHELLRAKTIFEELGDVVGVAEANQNLGVVFESNQQFDEAEEATQRAHAAFLEARLPFRAAECKQNLGIIFEICRRTDEALQTHQSASDTFTAMGSLEKVADCDMNIGVALRSAGRFDEAQGKLTRARSYYSSNSLHEKLAWCDVNLGLLSVLQAHTMPVDSPSRREEMRAGLDRSLPAVLFLDAQRFQFAHAPVRQAWARQTVKRMAAIFEWAAELGDSSLVCELIETAINSGMHVAGTDLVAPAIGIDPARLAHHLASLDGGHRLVAWPVLPMSPPPKLRMPDGNIALEQYISGVDVLYARVPRPANPVDVAGA</sequence>
<accession>A0ABW7KFH5</accession>
<dbReference type="SUPFAM" id="SSF48452">
    <property type="entry name" value="TPR-like"/>
    <property type="match status" value="2"/>
</dbReference>
<proteinExistence type="predicted"/>
<protein>
    <submittedName>
        <fullName evidence="2">Tetratricopeptide repeat protein</fullName>
    </submittedName>
</protein>
<evidence type="ECO:0000313" key="3">
    <source>
        <dbReference type="Proteomes" id="UP001609176"/>
    </source>
</evidence>
<organism evidence="2 3">
    <name type="scientific">Antrihabitans spumae</name>
    <dbReference type="NCBI Taxonomy" id="3373370"/>
    <lineage>
        <taxon>Bacteria</taxon>
        <taxon>Bacillati</taxon>
        <taxon>Actinomycetota</taxon>
        <taxon>Actinomycetes</taxon>
        <taxon>Mycobacteriales</taxon>
        <taxon>Nocardiaceae</taxon>
        <taxon>Antrihabitans</taxon>
    </lineage>
</organism>